<feature type="transmembrane region" description="Helical" evidence="1">
    <location>
        <begin position="81"/>
        <end position="105"/>
    </location>
</feature>
<protein>
    <recommendedName>
        <fullName evidence="2">7TM GPCR serpentine receptor class x (Srx) domain-containing protein</fullName>
    </recommendedName>
</protein>
<reference evidence="4" key="1">
    <citation type="journal article" date="2015" name="Nat. Genet.">
        <title>The genome and transcriptome of the zoonotic hookworm Ancylostoma ceylanicum identify infection-specific gene families.</title>
        <authorList>
            <person name="Schwarz E.M."/>
            <person name="Hu Y."/>
            <person name="Antoshechkin I."/>
            <person name="Miller M.M."/>
            <person name="Sternberg P.W."/>
            <person name="Aroian R.V."/>
        </authorList>
    </citation>
    <scope>NUCLEOTIDE SEQUENCE</scope>
    <source>
        <strain evidence="4">HY135</strain>
    </source>
</reference>
<name>A0A016WCS0_9BILA</name>
<dbReference type="EMBL" id="JARK01000376">
    <property type="protein sequence ID" value="EYC37614.1"/>
    <property type="molecule type" value="Genomic_DNA"/>
</dbReference>
<keyword evidence="1" id="KW-0812">Transmembrane</keyword>
<evidence type="ECO:0000259" key="2">
    <source>
        <dbReference type="Pfam" id="PF10328"/>
    </source>
</evidence>
<dbReference type="AlphaFoldDB" id="A0A016WCS0"/>
<sequence length="110" mass="12285">MYQALGSGEFCQFHVTMSTLLVVSKRMPSKTQEIQIIIGCGLVYGAGLSCEQVAEDCRFVYDLSRFSWVYVNCSMIVHSYIFVYPLLIFIALTLSTNVIIAIKLVSEASI</sequence>
<dbReference type="Proteomes" id="UP000024635">
    <property type="component" value="Unassembled WGS sequence"/>
</dbReference>
<proteinExistence type="predicted"/>
<keyword evidence="1" id="KW-0472">Membrane</keyword>
<feature type="domain" description="7TM GPCR serpentine receptor class x (Srx)" evidence="2">
    <location>
        <begin position="25"/>
        <end position="106"/>
    </location>
</feature>
<evidence type="ECO:0000313" key="4">
    <source>
        <dbReference type="Proteomes" id="UP000024635"/>
    </source>
</evidence>
<organism evidence="3 4">
    <name type="scientific">Ancylostoma ceylanicum</name>
    <dbReference type="NCBI Taxonomy" id="53326"/>
    <lineage>
        <taxon>Eukaryota</taxon>
        <taxon>Metazoa</taxon>
        <taxon>Ecdysozoa</taxon>
        <taxon>Nematoda</taxon>
        <taxon>Chromadorea</taxon>
        <taxon>Rhabditida</taxon>
        <taxon>Rhabditina</taxon>
        <taxon>Rhabditomorpha</taxon>
        <taxon>Strongyloidea</taxon>
        <taxon>Ancylostomatidae</taxon>
        <taxon>Ancylostomatinae</taxon>
        <taxon>Ancylostoma</taxon>
    </lineage>
</organism>
<keyword evidence="1" id="KW-1133">Transmembrane helix</keyword>
<dbReference type="OrthoDB" id="5825164at2759"/>
<dbReference type="Pfam" id="PF10328">
    <property type="entry name" value="7TM_GPCR_Srx"/>
    <property type="match status" value="1"/>
</dbReference>
<evidence type="ECO:0000256" key="1">
    <source>
        <dbReference type="SAM" id="Phobius"/>
    </source>
</evidence>
<gene>
    <name evidence="3" type="primary">Acey_s0776.g2262</name>
    <name evidence="3" type="ORF">Y032_0776g2262</name>
</gene>
<dbReference type="InterPro" id="IPR019430">
    <property type="entry name" value="7TM_GPCR_serpentine_rcpt_Srx"/>
</dbReference>
<comment type="caution">
    <text evidence="3">The sequence shown here is derived from an EMBL/GenBank/DDBJ whole genome shotgun (WGS) entry which is preliminary data.</text>
</comment>
<keyword evidence="4" id="KW-1185">Reference proteome</keyword>
<evidence type="ECO:0000313" key="3">
    <source>
        <dbReference type="EMBL" id="EYC37614.1"/>
    </source>
</evidence>
<accession>A0A016WCS0</accession>